<dbReference type="eggNOG" id="arCOG01522">
    <property type="taxonomic scope" value="Archaea"/>
</dbReference>
<dbReference type="OrthoDB" id="11867at2157"/>
<name>D3S1K0_FERPA</name>
<evidence type="ECO:0000313" key="3">
    <source>
        <dbReference type="Proteomes" id="UP000002613"/>
    </source>
</evidence>
<dbReference type="InterPro" id="IPR002937">
    <property type="entry name" value="Amino_oxidase"/>
</dbReference>
<dbReference type="InterPro" id="IPR036188">
    <property type="entry name" value="FAD/NAD-bd_sf"/>
</dbReference>
<dbReference type="RefSeq" id="WP_012966800.1">
    <property type="nucleotide sequence ID" value="NC_013849.1"/>
</dbReference>
<dbReference type="PANTHER" id="PTHR42923:SF3">
    <property type="entry name" value="PROTOPORPHYRINOGEN OXIDASE"/>
    <property type="match status" value="1"/>
</dbReference>
<dbReference type="GO" id="GO:0016491">
    <property type="term" value="F:oxidoreductase activity"/>
    <property type="evidence" value="ECO:0007669"/>
    <property type="project" value="InterPro"/>
</dbReference>
<dbReference type="SUPFAM" id="SSF51905">
    <property type="entry name" value="FAD/NAD(P)-binding domain"/>
    <property type="match status" value="1"/>
</dbReference>
<dbReference type="PANTHER" id="PTHR42923">
    <property type="entry name" value="PROTOPORPHYRINOGEN OXIDASE"/>
    <property type="match status" value="1"/>
</dbReference>
<organism evidence="2 3">
    <name type="scientific">Ferroglobus placidus (strain DSM 10642 / AEDII12DO)</name>
    <dbReference type="NCBI Taxonomy" id="589924"/>
    <lineage>
        <taxon>Archaea</taxon>
        <taxon>Methanobacteriati</taxon>
        <taxon>Methanobacteriota</taxon>
        <taxon>Archaeoglobi</taxon>
        <taxon>Archaeoglobales</taxon>
        <taxon>Archaeoglobaceae</taxon>
        <taxon>Ferroglobus</taxon>
    </lineage>
</organism>
<proteinExistence type="predicted"/>
<keyword evidence="3" id="KW-1185">Reference proteome</keyword>
<feature type="domain" description="Amine oxidase" evidence="1">
    <location>
        <begin position="10"/>
        <end position="396"/>
    </location>
</feature>
<sequence>MKIAVVGAGLSGLNAARILSEYAKVVVFEKKEVGGLLSSLCNSYCVEKFYHHCFKQDDYLLEVLRELNLHSKLKWRVVKVGQEYEGKIYSLSTPLEILRYPGMSFFDKVKLAKFTISAKKKNYEEFDNKSVVEGIKEELGEKLYRSFFLPLLRSKFGDNYEEVSYAWLLARVSIRSNRKLRGEELGYLKGGFAQLVEKLSENLEIKFENAKIEKGGKWTVNGESFDAVIFTAPLPELNLSFNLPEIKFQSSICALIAAEEKVTEDIYWTNFTNAPFGAMIEHTNFMPFEDYGEHLIYLASYTTPEKLYERSDGDLKRIYLSFLEKFGFKEEYVKKFYVFRAKYSGPIYEKGYLKKITPYKLAEGFYYAGLTSETNYPERSMNGSLLAGKKVAEKVIEDLLS</sequence>
<dbReference type="NCBIfam" id="NF005560">
    <property type="entry name" value="PRK07233.1"/>
    <property type="match status" value="1"/>
</dbReference>
<dbReference type="Pfam" id="PF01593">
    <property type="entry name" value="Amino_oxidase"/>
    <property type="match status" value="1"/>
</dbReference>
<dbReference type="Gene3D" id="3.50.50.60">
    <property type="entry name" value="FAD/NAD(P)-binding domain"/>
    <property type="match status" value="1"/>
</dbReference>
<dbReference type="AlphaFoldDB" id="D3S1K0"/>
<dbReference type="GeneID" id="8779887"/>
<evidence type="ECO:0000313" key="2">
    <source>
        <dbReference type="EMBL" id="ADC66464.1"/>
    </source>
</evidence>
<dbReference type="InterPro" id="IPR050464">
    <property type="entry name" value="Zeta_carotene_desat/Oxidored"/>
</dbReference>
<dbReference type="EMBL" id="CP001899">
    <property type="protein sequence ID" value="ADC66464.1"/>
    <property type="molecule type" value="Genomic_DNA"/>
</dbReference>
<dbReference type="PaxDb" id="589924-Ferp_2346"/>
<accession>D3S1K0</accession>
<dbReference type="Proteomes" id="UP000002613">
    <property type="component" value="Chromosome"/>
</dbReference>
<reference evidence="3" key="1">
    <citation type="submission" date="2010-02" db="EMBL/GenBank/DDBJ databases">
        <title>Complete sequence of Ferroglobus placidus DSM 10642.</title>
        <authorList>
            <consortium name="US DOE Joint Genome Institute"/>
            <person name="Lucas S."/>
            <person name="Copeland A."/>
            <person name="Lapidus A."/>
            <person name="Cheng J.-F."/>
            <person name="Bruce D."/>
            <person name="Goodwin L."/>
            <person name="Pitluck S."/>
            <person name="Saunders E."/>
            <person name="Brettin T."/>
            <person name="Detter J.C."/>
            <person name="Han C."/>
            <person name="Tapia R."/>
            <person name="Larimer F."/>
            <person name="Land M."/>
            <person name="Hauser L."/>
            <person name="Kyrpides N."/>
            <person name="Ivanova N."/>
            <person name="Holmes D."/>
            <person name="Lovley D."/>
            <person name="Kyrpides N."/>
            <person name="Anderson I.J."/>
            <person name="Woyke T."/>
        </authorList>
    </citation>
    <scope>NUCLEOTIDE SEQUENCE [LARGE SCALE GENOMIC DNA]</scope>
    <source>
        <strain evidence="3">DSM 10642 / AEDII12DO</strain>
    </source>
</reference>
<dbReference type="STRING" id="589924.Ferp_2346"/>
<dbReference type="HOGENOM" id="CLU_051347_0_0_2"/>
<gene>
    <name evidence="2" type="ordered locus">Ferp_2346</name>
</gene>
<protein>
    <submittedName>
        <fullName evidence="2">Amine oxidase</fullName>
    </submittedName>
</protein>
<dbReference type="KEGG" id="fpl:Ferp_2346"/>
<evidence type="ECO:0000259" key="1">
    <source>
        <dbReference type="Pfam" id="PF01593"/>
    </source>
</evidence>
<reference evidence="2 3" key="2">
    <citation type="journal article" date="2011" name="Stand. Genomic Sci.">
        <title>Complete genome sequence of Ferroglobus placidus AEDII12DO.</title>
        <authorList>
            <person name="Anderson I."/>
            <person name="Risso C."/>
            <person name="Holmes D."/>
            <person name="Lucas S."/>
            <person name="Copeland A."/>
            <person name="Lapidus A."/>
            <person name="Cheng J.F."/>
            <person name="Bruce D."/>
            <person name="Goodwin L."/>
            <person name="Pitluck S."/>
            <person name="Saunders E."/>
            <person name="Brettin T."/>
            <person name="Detter J.C."/>
            <person name="Han C."/>
            <person name="Tapia R."/>
            <person name="Larimer F."/>
            <person name="Land M."/>
            <person name="Hauser L."/>
            <person name="Woyke T."/>
            <person name="Lovley D."/>
            <person name="Kyrpides N."/>
            <person name="Ivanova N."/>
        </authorList>
    </citation>
    <scope>NUCLEOTIDE SEQUENCE [LARGE SCALE GENOMIC DNA]</scope>
    <source>
        <strain evidence="3">DSM 10642 / AEDII12DO</strain>
    </source>
</reference>